<dbReference type="GO" id="GO:0004721">
    <property type="term" value="F:phosphoprotein phosphatase activity"/>
    <property type="evidence" value="ECO:0007669"/>
    <property type="project" value="UniProtKB-KW"/>
</dbReference>
<keyword evidence="7" id="KW-1185">Reference proteome</keyword>
<evidence type="ECO:0000259" key="5">
    <source>
        <dbReference type="PROSITE" id="PS50056"/>
    </source>
</evidence>
<keyword evidence="2" id="KW-0378">Hydrolase</keyword>
<comment type="caution">
    <text evidence="6">The sequence shown here is derived from an EMBL/GenBank/DDBJ whole genome shotgun (WGS) entry which is preliminary data.</text>
</comment>
<organism evidence="6 7">
    <name type="scientific">Candidula unifasciata</name>
    <dbReference type="NCBI Taxonomy" id="100452"/>
    <lineage>
        <taxon>Eukaryota</taxon>
        <taxon>Metazoa</taxon>
        <taxon>Spiralia</taxon>
        <taxon>Lophotrochozoa</taxon>
        <taxon>Mollusca</taxon>
        <taxon>Gastropoda</taxon>
        <taxon>Heterobranchia</taxon>
        <taxon>Euthyneura</taxon>
        <taxon>Panpulmonata</taxon>
        <taxon>Eupulmonata</taxon>
        <taxon>Stylommatophora</taxon>
        <taxon>Helicina</taxon>
        <taxon>Helicoidea</taxon>
        <taxon>Geomitridae</taxon>
        <taxon>Candidula</taxon>
    </lineage>
</organism>
<evidence type="ECO:0000313" key="7">
    <source>
        <dbReference type="Proteomes" id="UP000678393"/>
    </source>
</evidence>
<evidence type="ECO:0008006" key="8">
    <source>
        <dbReference type="Google" id="ProtNLM"/>
    </source>
</evidence>
<dbReference type="PROSITE" id="PS00383">
    <property type="entry name" value="TYR_PHOSPHATASE_1"/>
    <property type="match status" value="1"/>
</dbReference>
<dbReference type="InterPro" id="IPR029021">
    <property type="entry name" value="Prot-tyrosine_phosphatase-like"/>
</dbReference>
<accession>A0A8S3ZD88</accession>
<dbReference type="InterPro" id="IPR052103">
    <property type="entry name" value="Dual_spec_Phospatases"/>
</dbReference>
<dbReference type="PROSITE" id="PS50056">
    <property type="entry name" value="TYR_PHOSPHATASE_2"/>
    <property type="match status" value="1"/>
</dbReference>
<dbReference type="AlphaFoldDB" id="A0A8S3ZD88"/>
<dbReference type="EMBL" id="CAJHNH020001923">
    <property type="protein sequence ID" value="CAG5124982.1"/>
    <property type="molecule type" value="Genomic_DNA"/>
</dbReference>
<evidence type="ECO:0000256" key="3">
    <source>
        <dbReference type="ARBA" id="ARBA00022912"/>
    </source>
</evidence>
<dbReference type="InterPro" id="IPR016130">
    <property type="entry name" value="Tyr_Pase_AS"/>
</dbReference>
<dbReference type="InterPro" id="IPR000387">
    <property type="entry name" value="Tyr_Pase_dom"/>
</dbReference>
<keyword evidence="3" id="KW-0904">Protein phosphatase</keyword>
<evidence type="ECO:0000259" key="4">
    <source>
        <dbReference type="PROSITE" id="PS50054"/>
    </source>
</evidence>
<dbReference type="GO" id="GO:0005737">
    <property type="term" value="C:cytoplasm"/>
    <property type="evidence" value="ECO:0007669"/>
    <property type="project" value="TreeGrafter"/>
</dbReference>
<protein>
    <recommendedName>
        <fullName evidence="8">Protein-tyrosine-phosphatase</fullName>
    </recommendedName>
</protein>
<reference evidence="6" key="1">
    <citation type="submission" date="2021-04" db="EMBL/GenBank/DDBJ databases">
        <authorList>
            <consortium name="Molecular Ecology Group"/>
        </authorList>
    </citation>
    <scope>NUCLEOTIDE SEQUENCE</scope>
</reference>
<sequence length="178" mass="20284">VYPSAMDLFMFSQVAEITRCLYLSSAAAVRGEKIRTLGITHMPNLESLQIHIDDTPTARLGVYFDRCADKIDQVEARGGKTLVHCVAGISRSASICIAYLMKYKRMPLDQAYRHVKKCRSVIQPNVGFWKQLIEFERRLFGRTTVKMVQSSGGLVPDVYYQEVKTTYWHPSSSSRYGY</sequence>
<dbReference type="Proteomes" id="UP000678393">
    <property type="component" value="Unassembled WGS sequence"/>
</dbReference>
<comment type="similarity">
    <text evidence="1">Belongs to the protein-tyrosine phosphatase family. Non-receptor class dual specificity subfamily.</text>
</comment>
<dbReference type="Gene3D" id="3.90.190.10">
    <property type="entry name" value="Protein tyrosine phosphatase superfamily"/>
    <property type="match status" value="1"/>
</dbReference>
<evidence type="ECO:0000313" key="6">
    <source>
        <dbReference type="EMBL" id="CAG5124982.1"/>
    </source>
</evidence>
<dbReference type="OrthoDB" id="285418at2759"/>
<proteinExistence type="inferred from homology"/>
<dbReference type="PROSITE" id="PS50054">
    <property type="entry name" value="TYR_PHOSPHATASE_DUAL"/>
    <property type="match status" value="1"/>
</dbReference>
<gene>
    <name evidence="6" type="ORF">CUNI_LOCUS10540</name>
</gene>
<dbReference type="Pfam" id="PF00782">
    <property type="entry name" value="DSPc"/>
    <property type="match status" value="1"/>
</dbReference>
<feature type="domain" description="Tyrosine-protein phosphatase" evidence="4">
    <location>
        <begin position="1"/>
        <end position="141"/>
    </location>
</feature>
<dbReference type="InterPro" id="IPR020422">
    <property type="entry name" value="TYR_PHOSPHATASE_DUAL_dom"/>
</dbReference>
<dbReference type="InterPro" id="IPR000340">
    <property type="entry name" value="Dual-sp_phosphatase_cat-dom"/>
</dbReference>
<dbReference type="SUPFAM" id="SSF52799">
    <property type="entry name" value="(Phosphotyrosine protein) phosphatases II"/>
    <property type="match status" value="1"/>
</dbReference>
<dbReference type="CDD" id="cd14514">
    <property type="entry name" value="DUSP14-like"/>
    <property type="match status" value="1"/>
</dbReference>
<dbReference type="SMART" id="SM00195">
    <property type="entry name" value="DSPc"/>
    <property type="match status" value="1"/>
</dbReference>
<evidence type="ECO:0000256" key="2">
    <source>
        <dbReference type="ARBA" id="ARBA00022801"/>
    </source>
</evidence>
<name>A0A8S3ZD88_9EUPU</name>
<dbReference type="PANTHER" id="PTHR45961:SF6">
    <property type="entry name" value="IP21249P"/>
    <property type="match status" value="1"/>
</dbReference>
<feature type="non-terminal residue" evidence="6">
    <location>
        <position position="1"/>
    </location>
</feature>
<dbReference type="PANTHER" id="PTHR45961">
    <property type="entry name" value="IP21249P"/>
    <property type="match status" value="1"/>
</dbReference>
<feature type="domain" description="Tyrosine specific protein phosphatases" evidence="5">
    <location>
        <begin position="62"/>
        <end position="119"/>
    </location>
</feature>
<evidence type="ECO:0000256" key="1">
    <source>
        <dbReference type="ARBA" id="ARBA00008601"/>
    </source>
</evidence>